<dbReference type="EMBL" id="BAAATE010000002">
    <property type="protein sequence ID" value="GAA2646630.1"/>
    <property type="molecule type" value="Genomic_DNA"/>
</dbReference>
<keyword evidence="3" id="KW-1185">Reference proteome</keyword>
<dbReference type="RefSeq" id="WP_346143533.1">
    <property type="nucleotide sequence ID" value="NZ_BAAATE010000002.1"/>
</dbReference>
<keyword evidence="1" id="KW-1133">Transmembrane helix</keyword>
<dbReference type="Proteomes" id="UP001501666">
    <property type="component" value="Unassembled WGS sequence"/>
</dbReference>
<comment type="caution">
    <text evidence="2">The sequence shown here is derived from an EMBL/GenBank/DDBJ whole genome shotgun (WGS) entry which is preliminary data.</text>
</comment>
<evidence type="ECO:0000256" key="1">
    <source>
        <dbReference type="SAM" id="Phobius"/>
    </source>
</evidence>
<evidence type="ECO:0000313" key="2">
    <source>
        <dbReference type="EMBL" id="GAA2646630.1"/>
    </source>
</evidence>
<accession>A0ABP6DMZ3</accession>
<sequence length="61" mass="6232">MALLNAVMVNFTIAGVVADSLVTEVTGVAASIVWSGALLVCAAGALSLRYGRHPEAHSGHR</sequence>
<gene>
    <name evidence="2" type="ORF">GCM10010412_009470</name>
</gene>
<keyword evidence="1" id="KW-0812">Transmembrane</keyword>
<evidence type="ECO:0008006" key="4">
    <source>
        <dbReference type="Google" id="ProtNLM"/>
    </source>
</evidence>
<organism evidence="2 3">
    <name type="scientific">Nonomuraea recticatena</name>
    <dbReference type="NCBI Taxonomy" id="46178"/>
    <lineage>
        <taxon>Bacteria</taxon>
        <taxon>Bacillati</taxon>
        <taxon>Actinomycetota</taxon>
        <taxon>Actinomycetes</taxon>
        <taxon>Streptosporangiales</taxon>
        <taxon>Streptosporangiaceae</taxon>
        <taxon>Nonomuraea</taxon>
    </lineage>
</organism>
<reference evidence="3" key="1">
    <citation type="journal article" date="2019" name="Int. J. Syst. Evol. Microbiol.">
        <title>The Global Catalogue of Microorganisms (GCM) 10K type strain sequencing project: providing services to taxonomists for standard genome sequencing and annotation.</title>
        <authorList>
            <consortium name="The Broad Institute Genomics Platform"/>
            <consortium name="The Broad Institute Genome Sequencing Center for Infectious Disease"/>
            <person name="Wu L."/>
            <person name="Ma J."/>
        </authorList>
    </citation>
    <scope>NUCLEOTIDE SEQUENCE [LARGE SCALE GENOMIC DNA]</scope>
    <source>
        <strain evidence="3">JCM 6835</strain>
    </source>
</reference>
<protein>
    <recommendedName>
        <fullName evidence="4">MFS transporter</fullName>
    </recommendedName>
</protein>
<name>A0ABP6DMZ3_9ACTN</name>
<keyword evidence="1" id="KW-0472">Membrane</keyword>
<feature type="transmembrane region" description="Helical" evidence="1">
    <location>
        <begin position="28"/>
        <end position="48"/>
    </location>
</feature>
<proteinExistence type="predicted"/>
<evidence type="ECO:0000313" key="3">
    <source>
        <dbReference type="Proteomes" id="UP001501666"/>
    </source>
</evidence>